<reference evidence="2" key="1">
    <citation type="journal article" date="2014" name="Science">
        <title>Ancient hybridizations among the ancestral genomes of bread wheat.</title>
        <authorList>
            <consortium name="International Wheat Genome Sequencing Consortium,"/>
            <person name="Marcussen T."/>
            <person name="Sandve S.R."/>
            <person name="Heier L."/>
            <person name="Spannagl M."/>
            <person name="Pfeifer M."/>
            <person name="Jakobsen K.S."/>
            <person name="Wulff B.B."/>
            <person name="Steuernagel B."/>
            <person name="Mayer K.F."/>
            <person name="Olsen O.A."/>
        </authorList>
    </citation>
    <scope>NUCLEOTIDE SEQUENCE [LARGE SCALE GENOMIC DNA]</scope>
    <source>
        <strain evidence="2">cv. AL8/78</strain>
    </source>
</reference>
<reference evidence="2" key="2">
    <citation type="journal article" date="2017" name="Nat. Plants">
        <title>The Aegilops tauschii genome reveals multiple impacts of transposons.</title>
        <authorList>
            <person name="Zhao G."/>
            <person name="Zou C."/>
            <person name="Li K."/>
            <person name="Wang K."/>
            <person name="Li T."/>
            <person name="Gao L."/>
            <person name="Zhang X."/>
            <person name="Wang H."/>
            <person name="Yang Z."/>
            <person name="Liu X."/>
            <person name="Jiang W."/>
            <person name="Mao L."/>
            <person name="Kong X."/>
            <person name="Jiao Y."/>
            <person name="Jia J."/>
        </authorList>
    </citation>
    <scope>NUCLEOTIDE SEQUENCE [LARGE SCALE GENOMIC DNA]</scope>
    <source>
        <strain evidence="2">cv. AL8/78</strain>
    </source>
</reference>
<accession>A0A453EVJ7</accession>
<evidence type="ECO:0000313" key="2">
    <source>
        <dbReference type="Proteomes" id="UP000015105"/>
    </source>
</evidence>
<sequence length="250" mass="29200">RFENFWTKMPGFQRVVSEAWNMNSGHVEPYQRLFHKLKRTGQKLRSWSKTLFSNSRVQLHMALKVILHLDLAQEQRGLSPEERDLWARLKRRIVGLAVLEKSRKRQNSRITNLKEGDANTRYFHLRVNHRRRKKNLIHRLKHNQGWVTSHEDKEKIVHSHFKNIAKKGPSRSIDVNWGLIPTPNCDLQGLDEAFTEDEVKAAVLELSGDKAPGPDGFTGTFFKACWNTIKPDIMRWSIISPTYRPLTFIG</sequence>
<dbReference type="AlphaFoldDB" id="A0A453EVJ7"/>
<dbReference type="STRING" id="200361.A0A453EVJ7"/>
<name>A0A453EVJ7_AEGTS</name>
<dbReference type="Gramene" id="AET3Gv20484000.4">
    <property type="protein sequence ID" value="AET3Gv20484000.4"/>
    <property type="gene ID" value="AET3Gv20484000"/>
</dbReference>
<organism evidence="1 2">
    <name type="scientific">Aegilops tauschii subsp. strangulata</name>
    <name type="common">Goatgrass</name>
    <dbReference type="NCBI Taxonomy" id="200361"/>
    <lineage>
        <taxon>Eukaryota</taxon>
        <taxon>Viridiplantae</taxon>
        <taxon>Streptophyta</taxon>
        <taxon>Embryophyta</taxon>
        <taxon>Tracheophyta</taxon>
        <taxon>Spermatophyta</taxon>
        <taxon>Magnoliopsida</taxon>
        <taxon>Liliopsida</taxon>
        <taxon>Poales</taxon>
        <taxon>Poaceae</taxon>
        <taxon>BOP clade</taxon>
        <taxon>Pooideae</taxon>
        <taxon>Triticodae</taxon>
        <taxon>Triticeae</taxon>
        <taxon>Triticinae</taxon>
        <taxon>Aegilops</taxon>
    </lineage>
</organism>
<dbReference type="Proteomes" id="UP000015105">
    <property type="component" value="Chromosome 3D"/>
</dbReference>
<evidence type="ECO:0008006" key="3">
    <source>
        <dbReference type="Google" id="ProtNLM"/>
    </source>
</evidence>
<dbReference type="EnsemblPlants" id="AET3Gv20484000.4">
    <property type="protein sequence ID" value="AET3Gv20484000.4"/>
    <property type="gene ID" value="AET3Gv20484000"/>
</dbReference>
<reference evidence="1" key="5">
    <citation type="journal article" date="2021" name="G3 (Bethesda)">
        <title>Aegilops tauschii genome assembly Aet v5.0 features greater sequence contiguity and improved annotation.</title>
        <authorList>
            <person name="Wang L."/>
            <person name="Zhu T."/>
            <person name="Rodriguez J.C."/>
            <person name="Deal K.R."/>
            <person name="Dubcovsky J."/>
            <person name="McGuire P.E."/>
            <person name="Lux T."/>
            <person name="Spannagl M."/>
            <person name="Mayer K.F.X."/>
            <person name="Baldrich P."/>
            <person name="Meyers B.C."/>
            <person name="Huo N."/>
            <person name="Gu Y.Q."/>
            <person name="Zhou H."/>
            <person name="Devos K.M."/>
            <person name="Bennetzen J.L."/>
            <person name="Unver T."/>
            <person name="Budak H."/>
            <person name="Gulick P.J."/>
            <person name="Galiba G."/>
            <person name="Kalapos B."/>
            <person name="Nelson D.R."/>
            <person name="Li P."/>
            <person name="You F.M."/>
            <person name="Luo M.C."/>
            <person name="Dvorak J."/>
        </authorList>
    </citation>
    <scope>NUCLEOTIDE SEQUENCE [LARGE SCALE GENOMIC DNA]</scope>
    <source>
        <strain evidence="1">cv. AL8/78</strain>
    </source>
</reference>
<protein>
    <recommendedName>
        <fullName evidence="3">Reverse transcriptase domain-containing protein</fullName>
    </recommendedName>
</protein>
<evidence type="ECO:0000313" key="1">
    <source>
        <dbReference type="EnsemblPlants" id="AET3Gv20484000.4"/>
    </source>
</evidence>
<keyword evidence="2" id="KW-1185">Reference proteome</keyword>
<reference evidence="1" key="3">
    <citation type="journal article" date="2017" name="Nature">
        <title>Genome sequence of the progenitor of the wheat D genome Aegilops tauschii.</title>
        <authorList>
            <person name="Luo M.C."/>
            <person name="Gu Y.Q."/>
            <person name="Puiu D."/>
            <person name="Wang H."/>
            <person name="Twardziok S.O."/>
            <person name="Deal K.R."/>
            <person name="Huo N."/>
            <person name="Zhu T."/>
            <person name="Wang L."/>
            <person name="Wang Y."/>
            <person name="McGuire P.E."/>
            <person name="Liu S."/>
            <person name="Long H."/>
            <person name="Ramasamy R.K."/>
            <person name="Rodriguez J.C."/>
            <person name="Van S.L."/>
            <person name="Yuan L."/>
            <person name="Wang Z."/>
            <person name="Xia Z."/>
            <person name="Xiao L."/>
            <person name="Anderson O.D."/>
            <person name="Ouyang S."/>
            <person name="Liang Y."/>
            <person name="Zimin A.V."/>
            <person name="Pertea G."/>
            <person name="Qi P."/>
            <person name="Bennetzen J.L."/>
            <person name="Dai X."/>
            <person name="Dawson M.W."/>
            <person name="Muller H.G."/>
            <person name="Kugler K."/>
            <person name="Rivarola-Duarte L."/>
            <person name="Spannagl M."/>
            <person name="Mayer K.F.X."/>
            <person name="Lu F.H."/>
            <person name="Bevan M.W."/>
            <person name="Leroy P."/>
            <person name="Li P."/>
            <person name="You F.M."/>
            <person name="Sun Q."/>
            <person name="Liu Z."/>
            <person name="Lyons E."/>
            <person name="Wicker T."/>
            <person name="Salzberg S.L."/>
            <person name="Devos K.M."/>
            <person name="Dvorak J."/>
        </authorList>
    </citation>
    <scope>NUCLEOTIDE SEQUENCE [LARGE SCALE GENOMIC DNA]</scope>
    <source>
        <strain evidence="1">cv. AL8/78</strain>
    </source>
</reference>
<reference evidence="1" key="4">
    <citation type="submission" date="2019-03" db="UniProtKB">
        <authorList>
            <consortium name="EnsemblPlants"/>
        </authorList>
    </citation>
    <scope>IDENTIFICATION</scope>
</reference>
<proteinExistence type="predicted"/>